<feature type="binding site" evidence="3">
    <location>
        <position position="56"/>
    </location>
    <ligand>
        <name>ATP</name>
        <dbReference type="ChEBI" id="CHEBI:30616"/>
    </ligand>
</feature>
<evidence type="ECO:0000256" key="1">
    <source>
        <dbReference type="ARBA" id="ARBA00022741"/>
    </source>
</evidence>
<organism evidence="5 6">
    <name type="scientific">Trifolium medium</name>
    <dbReference type="NCBI Taxonomy" id="97028"/>
    <lineage>
        <taxon>Eukaryota</taxon>
        <taxon>Viridiplantae</taxon>
        <taxon>Streptophyta</taxon>
        <taxon>Embryophyta</taxon>
        <taxon>Tracheophyta</taxon>
        <taxon>Spermatophyta</taxon>
        <taxon>Magnoliopsida</taxon>
        <taxon>eudicotyledons</taxon>
        <taxon>Gunneridae</taxon>
        <taxon>Pentapetalae</taxon>
        <taxon>rosids</taxon>
        <taxon>fabids</taxon>
        <taxon>Fabales</taxon>
        <taxon>Fabaceae</taxon>
        <taxon>Papilionoideae</taxon>
        <taxon>50 kb inversion clade</taxon>
        <taxon>NPAAA clade</taxon>
        <taxon>Hologalegina</taxon>
        <taxon>IRL clade</taxon>
        <taxon>Trifolieae</taxon>
        <taxon>Trifolium</taxon>
    </lineage>
</organism>
<evidence type="ECO:0000256" key="2">
    <source>
        <dbReference type="ARBA" id="ARBA00022840"/>
    </source>
</evidence>
<dbReference type="InterPro" id="IPR001245">
    <property type="entry name" value="Ser-Thr/Tyr_kinase_cat_dom"/>
</dbReference>
<dbReference type="GO" id="GO:0051707">
    <property type="term" value="P:response to other organism"/>
    <property type="evidence" value="ECO:0007669"/>
    <property type="project" value="UniProtKB-ARBA"/>
</dbReference>
<proteinExistence type="predicted"/>
<feature type="domain" description="Protein kinase" evidence="4">
    <location>
        <begin position="26"/>
        <end position="116"/>
    </location>
</feature>
<sequence length="116" mass="13246">MDSDFERSSLPKKFTFEELARATNNFAKEHKIGEGGFGGVYKGFIKDLKTHVAIKKVSKESNQGVKEYASEVKVISQLRHKNLVQLFGWCHKQNDLLLVYEFVQNGSLDSYLFKGK</sequence>
<evidence type="ECO:0000313" key="6">
    <source>
        <dbReference type="Proteomes" id="UP000265520"/>
    </source>
</evidence>
<keyword evidence="6" id="KW-1185">Reference proteome</keyword>
<evidence type="ECO:0000256" key="3">
    <source>
        <dbReference type="PROSITE-ProRule" id="PRU10141"/>
    </source>
</evidence>
<dbReference type="GO" id="GO:0005524">
    <property type="term" value="F:ATP binding"/>
    <property type="evidence" value="ECO:0007669"/>
    <property type="project" value="UniProtKB-UniRule"/>
</dbReference>
<dbReference type="InterPro" id="IPR011009">
    <property type="entry name" value="Kinase-like_dom_sf"/>
</dbReference>
<dbReference type="GO" id="GO:0030246">
    <property type="term" value="F:carbohydrate binding"/>
    <property type="evidence" value="ECO:0007669"/>
    <property type="project" value="UniProtKB-KW"/>
</dbReference>
<dbReference type="PROSITE" id="PS50011">
    <property type="entry name" value="PROTEIN_KINASE_DOM"/>
    <property type="match status" value="1"/>
</dbReference>
<feature type="non-terminal residue" evidence="5">
    <location>
        <position position="116"/>
    </location>
</feature>
<accession>A0A392PXC9</accession>
<dbReference type="InterPro" id="IPR017441">
    <property type="entry name" value="Protein_kinase_ATP_BS"/>
</dbReference>
<dbReference type="PANTHER" id="PTHR27007">
    <property type="match status" value="1"/>
</dbReference>
<evidence type="ECO:0000259" key="4">
    <source>
        <dbReference type="PROSITE" id="PS50011"/>
    </source>
</evidence>
<name>A0A392PXC9_9FABA</name>
<dbReference type="Gene3D" id="3.30.200.20">
    <property type="entry name" value="Phosphorylase Kinase, domain 1"/>
    <property type="match status" value="1"/>
</dbReference>
<dbReference type="EMBL" id="LXQA010100398">
    <property type="protein sequence ID" value="MCI16337.1"/>
    <property type="molecule type" value="Genomic_DNA"/>
</dbReference>
<reference evidence="5 6" key="1">
    <citation type="journal article" date="2018" name="Front. Plant Sci.">
        <title>Red Clover (Trifolium pratense) and Zigzag Clover (T. medium) - A Picture of Genomic Similarities and Differences.</title>
        <authorList>
            <person name="Dluhosova J."/>
            <person name="Istvanek J."/>
            <person name="Nedelnik J."/>
            <person name="Repkova J."/>
        </authorList>
    </citation>
    <scope>NUCLEOTIDE SEQUENCE [LARGE SCALE GENOMIC DNA]</scope>
    <source>
        <strain evidence="6">cv. 10/8</strain>
        <tissue evidence="5">Leaf</tissue>
    </source>
</reference>
<keyword evidence="5" id="KW-0430">Lectin</keyword>
<dbReference type="AlphaFoldDB" id="A0A392PXC9"/>
<dbReference type="InterPro" id="IPR050528">
    <property type="entry name" value="L-type_Lectin-RKs"/>
</dbReference>
<gene>
    <name evidence="5" type="ORF">A2U01_0037479</name>
</gene>
<keyword evidence="5" id="KW-0675">Receptor</keyword>
<dbReference type="PROSITE" id="PS00107">
    <property type="entry name" value="PROTEIN_KINASE_ATP"/>
    <property type="match status" value="1"/>
</dbReference>
<dbReference type="InterPro" id="IPR000719">
    <property type="entry name" value="Prot_kinase_dom"/>
</dbReference>
<dbReference type="Proteomes" id="UP000265520">
    <property type="component" value="Unassembled WGS sequence"/>
</dbReference>
<dbReference type="SUPFAM" id="SSF56112">
    <property type="entry name" value="Protein kinase-like (PK-like)"/>
    <property type="match status" value="1"/>
</dbReference>
<evidence type="ECO:0000313" key="5">
    <source>
        <dbReference type="EMBL" id="MCI16337.1"/>
    </source>
</evidence>
<keyword evidence="5" id="KW-0418">Kinase</keyword>
<keyword evidence="5" id="KW-0808">Transferase</keyword>
<comment type="caution">
    <text evidence="5">The sequence shown here is derived from an EMBL/GenBank/DDBJ whole genome shotgun (WGS) entry which is preliminary data.</text>
</comment>
<keyword evidence="2 3" id="KW-0067">ATP-binding</keyword>
<keyword evidence="1 3" id="KW-0547">Nucleotide-binding</keyword>
<dbReference type="GO" id="GO:0004672">
    <property type="term" value="F:protein kinase activity"/>
    <property type="evidence" value="ECO:0007669"/>
    <property type="project" value="InterPro"/>
</dbReference>
<dbReference type="FunFam" id="3.30.200.20:FF:000168">
    <property type="entry name" value="L-type lectin-domain containing receptor kinase IX.1"/>
    <property type="match status" value="1"/>
</dbReference>
<protein>
    <submittedName>
        <fullName evidence="5">L-type lectin-domain containing receptor kinase IX.2-like</fullName>
    </submittedName>
</protein>
<dbReference type="Pfam" id="PF07714">
    <property type="entry name" value="PK_Tyr_Ser-Thr"/>
    <property type="match status" value="1"/>
</dbReference>